<gene>
    <name evidence="1" type="ORF">SAMN05421852_103169</name>
</gene>
<dbReference type="Pfam" id="PF14172">
    <property type="entry name" value="DUF4309"/>
    <property type="match status" value="1"/>
</dbReference>
<sequence length="191" mass="21539">MVNSINKWMIISVILLLIVIGLGAIHLVGTSEPVVKKKQLPVKDPQSPIELAQEIKKLAEKGHVYGIPPISIGTPKQKVIEKLGPSEGNLYKAKNVLFRYDSKNRICSITYEHRYGDDYIMIPKRYKKVLMADIKQVLGEPTYTEGNMYVEHYYQLNNYYVTFTTGGLEDQSGLLALRVSSKECESFGKGL</sequence>
<protein>
    <recommendedName>
        <fullName evidence="3">DUF4309 domain-containing protein</fullName>
    </recommendedName>
</protein>
<evidence type="ECO:0000313" key="1">
    <source>
        <dbReference type="EMBL" id="SFI99493.1"/>
    </source>
</evidence>
<evidence type="ECO:0008006" key="3">
    <source>
        <dbReference type="Google" id="ProtNLM"/>
    </source>
</evidence>
<dbReference type="InterPro" id="IPR025453">
    <property type="entry name" value="DUF4309"/>
</dbReference>
<name>A0A1I3MR69_9BACL</name>
<proteinExistence type="predicted"/>
<dbReference type="STRING" id="46223.SAMN05421852_103169"/>
<keyword evidence="2" id="KW-1185">Reference proteome</keyword>
<dbReference type="EMBL" id="FORR01000003">
    <property type="protein sequence ID" value="SFI99493.1"/>
    <property type="molecule type" value="Genomic_DNA"/>
</dbReference>
<reference evidence="1 2" key="1">
    <citation type="submission" date="2016-10" db="EMBL/GenBank/DDBJ databases">
        <authorList>
            <person name="de Groot N.N."/>
        </authorList>
    </citation>
    <scope>NUCLEOTIDE SEQUENCE [LARGE SCALE GENOMIC DNA]</scope>
    <source>
        <strain evidence="1 2">DSM 44778</strain>
    </source>
</reference>
<accession>A0A1I3MR69</accession>
<dbReference type="Proteomes" id="UP000199545">
    <property type="component" value="Unassembled WGS sequence"/>
</dbReference>
<evidence type="ECO:0000313" key="2">
    <source>
        <dbReference type="Proteomes" id="UP000199545"/>
    </source>
</evidence>
<organism evidence="1 2">
    <name type="scientific">Thermoflavimicrobium dichotomicum</name>
    <dbReference type="NCBI Taxonomy" id="46223"/>
    <lineage>
        <taxon>Bacteria</taxon>
        <taxon>Bacillati</taxon>
        <taxon>Bacillota</taxon>
        <taxon>Bacilli</taxon>
        <taxon>Bacillales</taxon>
        <taxon>Thermoactinomycetaceae</taxon>
        <taxon>Thermoflavimicrobium</taxon>
    </lineage>
</organism>
<dbReference type="AlphaFoldDB" id="A0A1I3MR69"/>